<evidence type="ECO:0000313" key="3">
    <source>
        <dbReference type="Proteomes" id="UP001219584"/>
    </source>
</evidence>
<dbReference type="RefSeq" id="WP_278317221.1">
    <property type="nucleotide sequence ID" value="NZ_CP121464.1"/>
</dbReference>
<protein>
    <recommendedName>
        <fullName evidence="4">Secreted protein</fullName>
    </recommendedName>
</protein>
<evidence type="ECO:0000256" key="1">
    <source>
        <dbReference type="SAM" id="MobiDB-lite"/>
    </source>
</evidence>
<dbReference type="EMBL" id="CP121464">
    <property type="protein sequence ID" value="WFR79487.1"/>
    <property type="molecule type" value="Genomic_DNA"/>
</dbReference>
<dbReference type="Proteomes" id="UP001219584">
    <property type="component" value="Chromosome"/>
</dbReference>
<evidence type="ECO:0008006" key="4">
    <source>
        <dbReference type="Google" id="ProtNLM"/>
    </source>
</evidence>
<organism evidence="2 3">
    <name type="scientific">Janthinobacterium rivuli</name>
    <dbReference type="NCBI Taxonomy" id="2751478"/>
    <lineage>
        <taxon>Bacteria</taxon>
        <taxon>Pseudomonadati</taxon>
        <taxon>Pseudomonadota</taxon>
        <taxon>Betaproteobacteria</taxon>
        <taxon>Burkholderiales</taxon>
        <taxon>Oxalobacteraceae</taxon>
        <taxon>Janthinobacterium</taxon>
    </lineage>
</organism>
<gene>
    <name evidence="2" type="ORF">P9875_28020</name>
</gene>
<accession>A0ABY8I3L3</accession>
<proteinExistence type="predicted"/>
<evidence type="ECO:0000313" key="2">
    <source>
        <dbReference type="EMBL" id="WFR79487.1"/>
    </source>
</evidence>
<name>A0ABY8I3L3_9BURK</name>
<keyword evidence="3" id="KW-1185">Reference proteome</keyword>
<feature type="compositionally biased region" description="Basic and acidic residues" evidence="1">
    <location>
        <begin position="72"/>
        <end position="91"/>
    </location>
</feature>
<sequence>MALGIKLIFNLFVTSCIGRHFCGFSALNHDIFVEIDLPFGASVHAVRRHDGGRVGIFHVNRARRFLGVDRHRRGGDERADGESPALRRGEAENQLMNWKGQAP</sequence>
<reference evidence="2 3" key="1">
    <citation type="submission" date="2023-04" db="EMBL/GenBank/DDBJ databases">
        <title>Nanopore sequencing of Janthinobacterium from water.</title>
        <authorList>
            <person name="Ciuchcinski K."/>
            <person name="Rokowska A."/>
            <person name="Dziewit L."/>
        </authorList>
    </citation>
    <scope>NUCLEOTIDE SEQUENCE [LARGE SCALE GENOMIC DNA]</scope>
    <source>
        <strain evidence="2 3">DEMB2</strain>
    </source>
</reference>
<feature type="region of interest" description="Disordered" evidence="1">
    <location>
        <begin position="72"/>
        <end position="103"/>
    </location>
</feature>